<keyword evidence="1" id="KW-0732">Signal</keyword>
<dbReference type="GO" id="GO:0019867">
    <property type="term" value="C:outer membrane"/>
    <property type="evidence" value="ECO:0007669"/>
    <property type="project" value="InterPro"/>
</dbReference>
<feature type="signal peptide" evidence="1">
    <location>
        <begin position="1"/>
        <end position="21"/>
    </location>
</feature>
<dbReference type="PROSITE" id="PS51257">
    <property type="entry name" value="PROKAR_LIPOPROTEIN"/>
    <property type="match status" value="1"/>
</dbReference>
<gene>
    <name evidence="2" type="ORF">AZ78_4319</name>
</gene>
<dbReference type="AlphaFoldDB" id="A0A108UCJ9"/>
<proteinExistence type="predicted"/>
<dbReference type="OrthoDB" id="5295757at2"/>
<sequence>MDVRGLVSVVCALGLASCASGGPSPSHTDAVAPITASWVADPLRGDFDPITPGEAADTDRLGATVRWGGGIDRVVFQDGRSCFTMRAARLTPSGRPDWTRESNNERFVACRAGFYDALRFAPFREVTFVGRIDGHTQLDGERVATIEARVVYLFSDCLDIDAATDPQCAYGPVEPGAPPGDP</sequence>
<evidence type="ECO:0000313" key="2">
    <source>
        <dbReference type="EMBL" id="KWS06761.1"/>
    </source>
</evidence>
<comment type="caution">
    <text evidence="2">The sequence shown here is derived from an EMBL/GenBank/DDBJ whole genome shotgun (WGS) entry which is preliminary data.</text>
</comment>
<evidence type="ECO:0000313" key="3">
    <source>
        <dbReference type="Proteomes" id="UP000023435"/>
    </source>
</evidence>
<dbReference type="PANTHER" id="PTHR37530:SF1">
    <property type="entry name" value="OUTER MEMBRANE PROTEIN SLP"/>
    <property type="match status" value="1"/>
</dbReference>
<evidence type="ECO:0000256" key="1">
    <source>
        <dbReference type="SAM" id="SignalP"/>
    </source>
</evidence>
<accession>A0A108UCJ9</accession>
<dbReference type="RefSeq" id="WP_160329668.1">
    <property type="nucleotide sequence ID" value="NZ_JAJA02000001.1"/>
</dbReference>
<keyword evidence="3" id="KW-1185">Reference proteome</keyword>
<feature type="chain" id="PRO_5007131905" evidence="1">
    <location>
        <begin position="22"/>
        <end position="182"/>
    </location>
</feature>
<keyword evidence="2" id="KW-0449">Lipoprotein</keyword>
<name>A0A108UCJ9_9GAMM</name>
<dbReference type="Proteomes" id="UP000023435">
    <property type="component" value="Unassembled WGS sequence"/>
</dbReference>
<dbReference type="EMBL" id="JAJA02000001">
    <property type="protein sequence ID" value="KWS06761.1"/>
    <property type="molecule type" value="Genomic_DNA"/>
</dbReference>
<dbReference type="InterPro" id="IPR004658">
    <property type="entry name" value="OMP_Slp"/>
</dbReference>
<dbReference type="PANTHER" id="PTHR37530">
    <property type="entry name" value="OUTER MEMBRANE PROTEIN SLP"/>
    <property type="match status" value="1"/>
</dbReference>
<organism evidence="2 3">
    <name type="scientific">Lysobacter capsici AZ78</name>
    <dbReference type="NCBI Taxonomy" id="1444315"/>
    <lineage>
        <taxon>Bacteria</taxon>
        <taxon>Pseudomonadati</taxon>
        <taxon>Pseudomonadota</taxon>
        <taxon>Gammaproteobacteria</taxon>
        <taxon>Lysobacterales</taxon>
        <taxon>Lysobacteraceae</taxon>
        <taxon>Lysobacter</taxon>
    </lineage>
</organism>
<protein>
    <submittedName>
        <fullName evidence="2">Starvation lipoprotein Slp</fullName>
    </submittedName>
</protein>
<reference evidence="2 3" key="1">
    <citation type="journal article" date="2014" name="Genome Announc.">
        <title>Draft Genome Sequence of Lysobacter capsici AZ78, a Bacterium Antagonistic to Plant-Pathogenic Oomycetes.</title>
        <authorList>
            <person name="Puopolo G."/>
            <person name="Sonego P."/>
            <person name="Engelen K."/>
            <person name="Pertot I."/>
        </authorList>
    </citation>
    <scope>NUCLEOTIDE SEQUENCE [LARGE SCALE GENOMIC DNA]</scope>
    <source>
        <strain evidence="2 3">AZ78</strain>
    </source>
</reference>
<dbReference type="Pfam" id="PF03843">
    <property type="entry name" value="Slp"/>
    <property type="match status" value="1"/>
</dbReference>